<dbReference type="AlphaFoldDB" id="A0A4R6TF93"/>
<comment type="caution">
    <text evidence="1">The sequence shown here is derived from an EMBL/GenBank/DDBJ whole genome shotgun (WGS) entry which is preliminary data.</text>
</comment>
<proteinExistence type="predicted"/>
<dbReference type="Proteomes" id="UP000295390">
    <property type="component" value="Unassembled WGS sequence"/>
</dbReference>
<sequence length="66" mass="7705">MSNEDLLADIRNKLSPASHLICLVNEYFDGTKTAAEFEDLHKHIKEAIPQAEESIEYVRQFKLWEK</sequence>
<organism evidence="1 2">
    <name type="scientific">Tenacibaculum caenipelagi</name>
    <dbReference type="NCBI Taxonomy" id="1325435"/>
    <lineage>
        <taxon>Bacteria</taxon>
        <taxon>Pseudomonadati</taxon>
        <taxon>Bacteroidota</taxon>
        <taxon>Flavobacteriia</taxon>
        <taxon>Flavobacteriales</taxon>
        <taxon>Flavobacteriaceae</taxon>
        <taxon>Tenacibaculum</taxon>
    </lineage>
</organism>
<protein>
    <submittedName>
        <fullName evidence="1">Uncharacterized protein</fullName>
    </submittedName>
</protein>
<keyword evidence="2" id="KW-1185">Reference proteome</keyword>
<evidence type="ECO:0000313" key="2">
    <source>
        <dbReference type="Proteomes" id="UP000295390"/>
    </source>
</evidence>
<reference evidence="1 2" key="1">
    <citation type="submission" date="2019-03" db="EMBL/GenBank/DDBJ databases">
        <title>Genomic Encyclopedia of Type Strains, Phase III (KMG-III): the genomes of soil and plant-associated and newly described type strains.</title>
        <authorList>
            <person name="Whitman W."/>
        </authorList>
    </citation>
    <scope>NUCLEOTIDE SEQUENCE [LARGE SCALE GENOMIC DNA]</scope>
    <source>
        <strain evidence="1 2">CECT 8283</strain>
    </source>
</reference>
<name>A0A4R6TF93_9FLAO</name>
<evidence type="ECO:0000313" key="1">
    <source>
        <dbReference type="EMBL" id="TDQ22772.1"/>
    </source>
</evidence>
<gene>
    <name evidence="1" type="ORF">DFQ07_2790</name>
</gene>
<accession>A0A4R6TF93</accession>
<dbReference type="RefSeq" id="WP_133537750.1">
    <property type="nucleotide sequence ID" value="NZ_SNYH01000006.1"/>
</dbReference>
<dbReference type="EMBL" id="SNYH01000006">
    <property type="protein sequence ID" value="TDQ22772.1"/>
    <property type="molecule type" value="Genomic_DNA"/>
</dbReference>